<dbReference type="PANTHER" id="PTHR43792:SF13">
    <property type="entry name" value="ACETYLTRANSFERASE"/>
    <property type="match status" value="1"/>
</dbReference>
<dbReference type="InterPro" id="IPR051531">
    <property type="entry name" value="N-acetyltransferase"/>
</dbReference>
<dbReference type="Proteomes" id="UP000199092">
    <property type="component" value="Chromosome I"/>
</dbReference>
<protein>
    <submittedName>
        <fullName evidence="2">Protein N-acetyltransferase, RimJ/RimL family</fullName>
    </submittedName>
</protein>
<dbReference type="CDD" id="cd04301">
    <property type="entry name" value="NAT_SF"/>
    <property type="match status" value="1"/>
</dbReference>
<organism evidence="2 3">
    <name type="scientific">Friedmanniella luteola</name>
    <dbReference type="NCBI Taxonomy" id="546871"/>
    <lineage>
        <taxon>Bacteria</taxon>
        <taxon>Bacillati</taxon>
        <taxon>Actinomycetota</taxon>
        <taxon>Actinomycetes</taxon>
        <taxon>Propionibacteriales</taxon>
        <taxon>Nocardioidaceae</taxon>
        <taxon>Friedmanniella</taxon>
    </lineage>
</organism>
<dbReference type="PROSITE" id="PS51186">
    <property type="entry name" value="GNAT"/>
    <property type="match status" value="1"/>
</dbReference>
<keyword evidence="2" id="KW-0808">Transferase</keyword>
<dbReference type="EMBL" id="LT629749">
    <property type="protein sequence ID" value="SDS54127.1"/>
    <property type="molecule type" value="Genomic_DNA"/>
</dbReference>
<accession>A0A1H1T1H8</accession>
<sequence length="160" mass="16801">MVQVAPARLDWLVALAESDAAFSERFGIAVEPGWAGFPEALPAAVAAARQRSEDPWGTHLFFDEDGALVGLGGFVGPPAGDAVEIGYAVSPSRQGRGIATAAVQYFLAQAAREGVPVVIAHTLAGTNPSTRVLTKAGFVRTATHHDPEVGEVWRWEHSSG</sequence>
<gene>
    <name evidence="2" type="ORF">SAMN04488543_1928</name>
</gene>
<dbReference type="Pfam" id="PF13302">
    <property type="entry name" value="Acetyltransf_3"/>
    <property type="match status" value="1"/>
</dbReference>
<evidence type="ECO:0000259" key="1">
    <source>
        <dbReference type="PROSITE" id="PS51186"/>
    </source>
</evidence>
<dbReference type="AlphaFoldDB" id="A0A1H1T1H8"/>
<dbReference type="InterPro" id="IPR016181">
    <property type="entry name" value="Acyl_CoA_acyltransferase"/>
</dbReference>
<keyword evidence="3" id="KW-1185">Reference proteome</keyword>
<evidence type="ECO:0000313" key="3">
    <source>
        <dbReference type="Proteomes" id="UP000199092"/>
    </source>
</evidence>
<reference evidence="2 3" key="1">
    <citation type="submission" date="2016-10" db="EMBL/GenBank/DDBJ databases">
        <authorList>
            <person name="de Groot N.N."/>
        </authorList>
    </citation>
    <scope>NUCLEOTIDE SEQUENCE [LARGE SCALE GENOMIC DNA]</scope>
    <source>
        <strain evidence="2 3">DSM 21741</strain>
    </source>
</reference>
<dbReference type="PANTHER" id="PTHR43792">
    <property type="entry name" value="GNAT FAMILY, PUTATIVE (AFU_ORTHOLOGUE AFUA_3G00765)-RELATED-RELATED"/>
    <property type="match status" value="1"/>
</dbReference>
<proteinExistence type="predicted"/>
<dbReference type="RefSeq" id="WP_197677252.1">
    <property type="nucleotide sequence ID" value="NZ_LT629749.1"/>
</dbReference>
<name>A0A1H1T1H8_9ACTN</name>
<dbReference type="GO" id="GO:0016747">
    <property type="term" value="F:acyltransferase activity, transferring groups other than amino-acyl groups"/>
    <property type="evidence" value="ECO:0007669"/>
    <property type="project" value="InterPro"/>
</dbReference>
<dbReference type="Gene3D" id="3.40.630.30">
    <property type="match status" value="1"/>
</dbReference>
<evidence type="ECO:0000313" key="2">
    <source>
        <dbReference type="EMBL" id="SDS54127.1"/>
    </source>
</evidence>
<dbReference type="STRING" id="546871.SAMN04488543_1928"/>
<feature type="domain" description="N-acetyltransferase" evidence="1">
    <location>
        <begin position="20"/>
        <end position="156"/>
    </location>
</feature>
<dbReference type="InterPro" id="IPR000182">
    <property type="entry name" value="GNAT_dom"/>
</dbReference>
<dbReference type="SUPFAM" id="SSF55729">
    <property type="entry name" value="Acyl-CoA N-acyltransferases (Nat)"/>
    <property type="match status" value="1"/>
</dbReference>